<dbReference type="AlphaFoldDB" id="A0A2P2MXT4"/>
<name>A0A2P2MXT4_RHIMU</name>
<organism evidence="1">
    <name type="scientific">Rhizophora mucronata</name>
    <name type="common">Asiatic mangrove</name>
    <dbReference type="NCBI Taxonomy" id="61149"/>
    <lineage>
        <taxon>Eukaryota</taxon>
        <taxon>Viridiplantae</taxon>
        <taxon>Streptophyta</taxon>
        <taxon>Embryophyta</taxon>
        <taxon>Tracheophyta</taxon>
        <taxon>Spermatophyta</taxon>
        <taxon>Magnoliopsida</taxon>
        <taxon>eudicotyledons</taxon>
        <taxon>Gunneridae</taxon>
        <taxon>Pentapetalae</taxon>
        <taxon>rosids</taxon>
        <taxon>fabids</taxon>
        <taxon>Malpighiales</taxon>
        <taxon>Rhizophoraceae</taxon>
        <taxon>Rhizophora</taxon>
    </lineage>
</organism>
<reference evidence="1" key="1">
    <citation type="submission" date="2018-02" db="EMBL/GenBank/DDBJ databases">
        <title>Rhizophora mucronata_Transcriptome.</title>
        <authorList>
            <person name="Meera S.P."/>
            <person name="Sreeshan A."/>
            <person name="Augustine A."/>
        </authorList>
    </citation>
    <scope>NUCLEOTIDE SEQUENCE</scope>
    <source>
        <tissue evidence="1">Leaf</tissue>
    </source>
</reference>
<accession>A0A2P2MXT4</accession>
<dbReference type="EMBL" id="GGEC01054550">
    <property type="protein sequence ID" value="MBX35034.1"/>
    <property type="molecule type" value="Transcribed_RNA"/>
</dbReference>
<protein>
    <submittedName>
        <fullName evidence="1">Uncharacterized protein</fullName>
    </submittedName>
</protein>
<proteinExistence type="predicted"/>
<sequence length="46" mass="5558">MTIVGFVLWALLILPVFSILHFFHQLFYITLHLQETIRGNYQHISW</sequence>
<evidence type="ECO:0000313" key="1">
    <source>
        <dbReference type="EMBL" id="MBX35034.1"/>
    </source>
</evidence>